<dbReference type="RefSeq" id="WP_189604814.1">
    <property type="nucleotide sequence ID" value="NZ_BMXB01000008.1"/>
</dbReference>
<keyword evidence="2" id="KW-1185">Reference proteome</keyword>
<protein>
    <submittedName>
        <fullName evidence="1">Uncharacterized protein</fullName>
    </submittedName>
</protein>
<dbReference type="EMBL" id="BMXB01000008">
    <property type="protein sequence ID" value="GHA40219.1"/>
    <property type="molecule type" value="Genomic_DNA"/>
</dbReference>
<dbReference type="InterPro" id="IPR046138">
    <property type="entry name" value="DUF6140"/>
</dbReference>
<reference evidence="1" key="2">
    <citation type="submission" date="2020-09" db="EMBL/GenBank/DDBJ databases">
        <authorList>
            <person name="Sun Q."/>
            <person name="Kim S."/>
        </authorList>
    </citation>
    <scope>NUCLEOTIDE SEQUENCE</scope>
    <source>
        <strain evidence="1">KCTC 12719</strain>
    </source>
</reference>
<comment type="caution">
    <text evidence="1">The sequence shown here is derived from an EMBL/GenBank/DDBJ whole genome shotgun (WGS) entry which is preliminary data.</text>
</comment>
<proteinExistence type="predicted"/>
<dbReference type="AlphaFoldDB" id="A0A918SGN0"/>
<name>A0A918SGN0_9FLAO</name>
<sequence length="71" mass="7880">MALYKITTKRKFVNGNLLIDKGMTVQDSSFAANPLDYDEGTDVNNALIIIYGIDLKPQGLLSTTFLEVEKI</sequence>
<organism evidence="1 2">
    <name type="scientific">Salinimicrobium marinum</name>
    <dbReference type="NCBI Taxonomy" id="680283"/>
    <lineage>
        <taxon>Bacteria</taxon>
        <taxon>Pseudomonadati</taxon>
        <taxon>Bacteroidota</taxon>
        <taxon>Flavobacteriia</taxon>
        <taxon>Flavobacteriales</taxon>
        <taxon>Flavobacteriaceae</taxon>
        <taxon>Salinimicrobium</taxon>
    </lineage>
</organism>
<dbReference type="Proteomes" id="UP000610456">
    <property type="component" value="Unassembled WGS sequence"/>
</dbReference>
<reference evidence="1" key="1">
    <citation type="journal article" date="2014" name="Int. J. Syst. Evol. Microbiol.">
        <title>Complete genome sequence of Corynebacterium casei LMG S-19264T (=DSM 44701T), isolated from a smear-ripened cheese.</title>
        <authorList>
            <consortium name="US DOE Joint Genome Institute (JGI-PGF)"/>
            <person name="Walter F."/>
            <person name="Albersmeier A."/>
            <person name="Kalinowski J."/>
            <person name="Ruckert C."/>
        </authorList>
    </citation>
    <scope>NUCLEOTIDE SEQUENCE</scope>
    <source>
        <strain evidence="1">KCTC 12719</strain>
    </source>
</reference>
<dbReference type="Pfam" id="PF19637">
    <property type="entry name" value="DUF6140"/>
    <property type="match status" value="1"/>
</dbReference>
<evidence type="ECO:0000313" key="2">
    <source>
        <dbReference type="Proteomes" id="UP000610456"/>
    </source>
</evidence>
<evidence type="ECO:0000313" key="1">
    <source>
        <dbReference type="EMBL" id="GHA40219.1"/>
    </source>
</evidence>
<accession>A0A918SGN0</accession>
<gene>
    <name evidence="1" type="ORF">GCM10007103_22080</name>
</gene>